<dbReference type="STRING" id="578942.SAMN05216289_103120"/>
<dbReference type="Pfam" id="PF02565">
    <property type="entry name" value="RecO_C"/>
    <property type="match status" value="1"/>
</dbReference>
<dbReference type="PANTHER" id="PTHR33991:SF1">
    <property type="entry name" value="DNA REPAIR PROTEIN RECO"/>
    <property type="match status" value="1"/>
</dbReference>
<dbReference type="SUPFAM" id="SSF57863">
    <property type="entry name" value="ArfGap/RecO-like zinc finger"/>
    <property type="match status" value="1"/>
</dbReference>
<evidence type="ECO:0000259" key="9">
    <source>
        <dbReference type="Pfam" id="PF11967"/>
    </source>
</evidence>
<reference evidence="10 11" key="1">
    <citation type="submission" date="2016-10" db="EMBL/GenBank/DDBJ databases">
        <authorList>
            <person name="de Groot N.N."/>
        </authorList>
    </citation>
    <scope>NUCLEOTIDE SEQUENCE [LARGE SCALE GENOMIC DNA]</scope>
    <source>
        <strain evidence="10 11">CGMCC 1.7659</strain>
    </source>
</reference>
<evidence type="ECO:0000256" key="2">
    <source>
        <dbReference type="ARBA" id="ARBA00007452"/>
    </source>
</evidence>
<dbReference type="SUPFAM" id="SSF50249">
    <property type="entry name" value="Nucleic acid-binding proteins"/>
    <property type="match status" value="1"/>
</dbReference>
<feature type="domain" description="DNA replication/recombination mediator RecO N-terminal" evidence="9">
    <location>
        <begin position="1"/>
        <end position="76"/>
    </location>
</feature>
<dbReference type="GO" id="GO:0006310">
    <property type="term" value="P:DNA recombination"/>
    <property type="evidence" value="ECO:0007669"/>
    <property type="project" value="UniProtKB-UniRule"/>
</dbReference>
<keyword evidence="5 8" id="KW-0233">DNA recombination</keyword>
<sequence>MRVEAQPALVLHARSYRETSLLLECLSRDHGRIGLVARGVRREKSRLPRGLLQPLQPLNLGWVGNGELVTLTSAEASAGPLPLRGERLYSAMYLNELVLRLCARGDPHGDLFGHYLLCLQRLADGEPEGWTLRRFERDLMDLLGYGIVLDRECRSGADLDADAEYVYVPDAGPQVWRGENGVFRISGAALRALHADVMPSAAHCAELRRLMRMLLQHQLGGAYLNAWALSTPSMARSER</sequence>
<dbReference type="RefSeq" id="WP_092404856.1">
    <property type="nucleotide sequence ID" value="NZ_FOVF01000003.1"/>
</dbReference>
<gene>
    <name evidence="8" type="primary">recO</name>
    <name evidence="10" type="ORF">SAMN05216289_103120</name>
</gene>
<dbReference type="GO" id="GO:0006302">
    <property type="term" value="P:double-strand break repair"/>
    <property type="evidence" value="ECO:0007669"/>
    <property type="project" value="TreeGrafter"/>
</dbReference>
<evidence type="ECO:0000256" key="5">
    <source>
        <dbReference type="ARBA" id="ARBA00023172"/>
    </source>
</evidence>
<dbReference type="Gene3D" id="1.20.1440.120">
    <property type="entry name" value="Recombination protein O, C-terminal domain"/>
    <property type="match status" value="1"/>
</dbReference>
<dbReference type="Gene3D" id="2.40.50.140">
    <property type="entry name" value="Nucleic acid-binding proteins"/>
    <property type="match status" value="1"/>
</dbReference>
<dbReference type="AlphaFoldDB" id="A0A1I4VWE7"/>
<evidence type="ECO:0000313" key="10">
    <source>
        <dbReference type="EMBL" id="SFN05581.1"/>
    </source>
</evidence>
<evidence type="ECO:0000256" key="6">
    <source>
        <dbReference type="ARBA" id="ARBA00023204"/>
    </source>
</evidence>
<dbReference type="Proteomes" id="UP000198575">
    <property type="component" value="Unassembled WGS sequence"/>
</dbReference>
<comment type="function">
    <text evidence="1 8">Involved in DNA repair and RecF pathway recombination.</text>
</comment>
<dbReference type="NCBIfam" id="TIGR00613">
    <property type="entry name" value="reco"/>
    <property type="match status" value="1"/>
</dbReference>
<dbReference type="InterPro" id="IPR012340">
    <property type="entry name" value="NA-bd_OB-fold"/>
</dbReference>
<protein>
    <recommendedName>
        <fullName evidence="3 8">DNA repair protein RecO</fullName>
    </recommendedName>
    <alternativeName>
        <fullName evidence="7 8">Recombination protein O</fullName>
    </alternativeName>
</protein>
<keyword evidence="4 8" id="KW-0227">DNA damage</keyword>
<dbReference type="GO" id="GO:0043590">
    <property type="term" value="C:bacterial nucleoid"/>
    <property type="evidence" value="ECO:0007669"/>
    <property type="project" value="TreeGrafter"/>
</dbReference>
<dbReference type="InterPro" id="IPR022572">
    <property type="entry name" value="DNA_rep/recomb_RecO_N"/>
</dbReference>
<dbReference type="InterPro" id="IPR003717">
    <property type="entry name" value="RecO"/>
</dbReference>
<evidence type="ECO:0000256" key="8">
    <source>
        <dbReference type="HAMAP-Rule" id="MF_00201"/>
    </source>
</evidence>
<organism evidence="10 11">
    <name type="scientific">Dokdonella immobilis</name>
    <dbReference type="NCBI Taxonomy" id="578942"/>
    <lineage>
        <taxon>Bacteria</taxon>
        <taxon>Pseudomonadati</taxon>
        <taxon>Pseudomonadota</taxon>
        <taxon>Gammaproteobacteria</taxon>
        <taxon>Lysobacterales</taxon>
        <taxon>Rhodanobacteraceae</taxon>
        <taxon>Dokdonella</taxon>
    </lineage>
</organism>
<dbReference type="Pfam" id="PF11967">
    <property type="entry name" value="RecO_N"/>
    <property type="match status" value="1"/>
</dbReference>
<evidence type="ECO:0000256" key="7">
    <source>
        <dbReference type="ARBA" id="ARBA00033409"/>
    </source>
</evidence>
<dbReference type="InterPro" id="IPR042242">
    <property type="entry name" value="RecO_C"/>
</dbReference>
<evidence type="ECO:0000313" key="11">
    <source>
        <dbReference type="Proteomes" id="UP000198575"/>
    </source>
</evidence>
<dbReference type="EMBL" id="FOVF01000003">
    <property type="protein sequence ID" value="SFN05581.1"/>
    <property type="molecule type" value="Genomic_DNA"/>
</dbReference>
<accession>A0A1I4VWE7</accession>
<evidence type="ECO:0000256" key="1">
    <source>
        <dbReference type="ARBA" id="ARBA00003065"/>
    </source>
</evidence>
<dbReference type="PANTHER" id="PTHR33991">
    <property type="entry name" value="DNA REPAIR PROTEIN RECO"/>
    <property type="match status" value="1"/>
</dbReference>
<name>A0A1I4VWE7_9GAMM</name>
<keyword evidence="6 8" id="KW-0234">DNA repair</keyword>
<comment type="similarity">
    <text evidence="2 8">Belongs to the RecO family.</text>
</comment>
<proteinExistence type="inferred from homology"/>
<dbReference type="InterPro" id="IPR037278">
    <property type="entry name" value="ARFGAP/RecO"/>
</dbReference>
<keyword evidence="11" id="KW-1185">Reference proteome</keyword>
<dbReference type="OrthoDB" id="9804792at2"/>
<dbReference type="HAMAP" id="MF_00201">
    <property type="entry name" value="RecO"/>
    <property type="match status" value="1"/>
</dbReference>
<evidence type="ECO:0000256" key="4">
    <source>
        <dbReference type="ARBA" id="ARBA00022763"/>
    </source>
</evidence>
<evidence type="ECO:0000256" key="3">
    <source>
        <dbReference type="ARBA" id="ARBA00021310"/>
    </source>
</evidence>